<dbReference type="PANTHER" id="PTHR47197">
    <property type="entry name" value="PROTEIN NIRF"/>
    <property type="match status" value="1"/>
</dbReference>
<protein>
    <submittedName>
        <fullName evidence="2">Lactonase family protein</fullName>
    </submittedName>
</protein>
<organism evidence="2 3">
    <name type="scientific">Haloferula chungangensis</name>
    <dbReference type="NCBI Taxonomy" id="1048331"/>
    <lineage>
        <taxon>Bacteria</taxon>
        <taxon>Pseudomonadati</taxon>
        <taxon>Verrucomicrobiota</taxon>
        <taxon>Verrucomicrobiia</taxon>
        <taxon>Verrucomicrobiales</taxon>
        <taxon>Verrucomicrobiaceae</taxon>
        <taxon>Haloferula</taxon>
    </lineage>
</organism>
<comment type="caution">
    <text evidence="2">The sequence shown here is derived from an EMBL/GenBank/DDBJ whole genome shotgun (WGS) entry which is preliminary data.</text>
</comment>
<proteinExistence type="predicted"/>
<dbReference type="InterPro" id="IPR011048">
    <property type="entry name" value="Haem_d1_sf"/>
</dbReference>
<sequence length="387" mass="41466">MKTCLFPLFLMAIAPVFAEPEWLIIGNDLKVECRAEGLTKVAPKGVDTVTLIDLSESEGIPEKMVNMEISNSIFGPPTNLAVTPDQKLAIVATSLNWLEIDGVWSSEPANLLHVVDLEGGSNSPVRVVQTKAQPSGISISRDGKSLLVANRADRSISLFRIDGKKVEMTDTVAIDGEAAAVAFHPSGKQALVTKFSEHLVAQIEISEGKLHYDPARDIPVGRSPYNVKFLPNGEMAIVCNTGNNGLPDGHIDTLSLIDYTGEAPHVCDTVSVGDGPEGLAVSADGRYVAVPLLNGGTDIFKGKWFHHEHGEVVLYEVVGKNLEERSRVETGSFPEGITFSHDGRRLFVANLDSEDLSVFAVEGGRLKLLGEPLKLPGKPGSMGTANP</sequence>
<evidence type="ECO:0000313" key="3">
    <source>
        <dbReference type="Proteomes" id="UP001596472"/>
    </source>
</evidence>
<reference evidence="3" key="1">
    <citation type="journal article" date="2019" name="Int. J. Syst. Evol. Microbiol.">
        <title>The Global Catalogue of Microorganisms (GCM) 10K type strain sequencing project: providing services to taxonomists for standard genome sequencing and annotation.</title>
        <authorList>
            <consortium name="The Broad Institute Genomics Platform"/>
            <consortium name="The Broad Institute Genome Sequencing Center for Infectious Disease"/>
            <person name="Wu L."/>
            <person name="Ma J."/>
        </authorList>
    </citation>
    <scope>NUCLEOTIDE SEQUENCE [LARGE SCALE GENOMIC DNA]</scope>
    <source>
        <strain evidence="3">CGMCC 4.1467</strain>
    </source>
</reference>
<keyword evidence="1" id="KW-0732">Signal</keyword>
<gene>
    <name evidence="2" type="ORF">ACFQY0_13685</name>
</gene>
<dbReference type="InterPro" id="IPR019405">
    <property type="entry name" value="Lactonase_7-beta_prop"/>
</dbReference>
<dbReference type="InterPro" id="IPR015943">
    <property type="entry name" value="WD40/YVTN_repeat-like_dom_sf"/>
</dbReference>
<accession>A0ABW2L9H9</accession>
<dbReference type="EMBL" id="JBHTBS010000007">
    <property type="protein sequence ID" value="MFC7338240.1"/>
    <property type="molecule type" value="Genomic_DNA"/>
</dbReference>
<dbReference type="SUPFAM" id="SSF51004">
    <property type="entry name" value="C-terminal (heme d1) domain of cytochrome cd1-nitrite reductase"/>
    <property type="match status" value="1"/>
</dbReference>
<feature type="signal peptide" evidence="1">
    <location>
        <begin position="1"/>
        <end position="18"/>
    </location>
</feature>
<dbReference type="InterPro" id="IPR051200">
    <property type="entry name" value="Host-pathogen_enzymatic-act"/>
</dbReference>
<dbReference type="PANTHER" id="PTHR47197:SF3">
    <property type="entry name" value="DIHYDRO-HEME D1 DEHYDROGENASE"/>
    <property type="match status" value="1"/>
</dbReference>
<dbReference type="RefSeq" id="WP_379713323.1">
    <property type="nucleotide sequence ID" value="NZ_JBHTBS010000007.1"/>
</dbReference>
<keyword evidence="3" id="KW-1185">Reference proteome</keyword>
<evidence type="ECO:0000256" key="1">
    <source>
        <dbReference type="SAM" id="SignalP"/>
    </source>
</evidence>
<dbReference type="Gene3D" id="2.130.10.10">
    <property type="entry name" value="YVTN repeat-like/Quinoprotein amine dehydrogenase"/>
    <property type="match status" value="2"/>
</dbReference>
<name>A0ABW2L9H9_9BACT</name>
<dbReference type="Pfam" id="PF10282">
    <property type="entry name" value="Lactonase"/>
    <property type="match status" value="2"/>
</dbReference>
<dbReference type="Proteomes" id="UP001596472">
    <property type="component" value="Unassembled WGS sequence"/>
</dbReference>
<feature type="chain" id="PRO_5046872380" evidence="1">
    <location>
        <begin position="19"/>
        <end position="387"/>
    </location>
</feature>
<evidence type="ECO:0000313" key="2">
    <source>
        <dbReference type="EMBL" id="MFC7338240.1"/>
    </source>
</evidence>